<name>Q169K3_ROSDO</name>
<dbReference type="HOGENOM" id="CLU_3295782_0_0_5"/>
<keyword evidence="2" id="KW-1185">Reference proteome</keyword>
<accession>Q169K3</accession>
<sequence>MPNTCIPSHTAAAETARLIDGVLAQWLRVPHRNSASQTAG</sequence>
<organism evidence="1 2">
    <name type="scientific">Roseobacter denitrificans (strain ATCC 33942 / OCh 114)</name>
    <name type="common">Erythrobacter sp. (strain OCh 114)</name>
    <name type="synonym">Roseobacter denitrificans</name>
    <dbReference type="NCBI Taxonomy" id="375451"/>
    <lineage>
        <taxon>Bacteria</taxon>
        <taxon>Pseudomonadati</taxon>
        <taxon>Pseudomonadota</taxon>
        <taxon>Alphaproteobacteria</taxon>
        <taxon>Rhodobacterales</taxon>
        <taxon>Roseobacteraceae</taxon>
        <taxon>Roseobacter</taxon>
    </lineage>
</organism>
<protein>
    <submittedName>
        <fullName evidence="1">Uncharacterized protein</fullName>
    </submittedName>
</protein>
<gene>
    <name evidence="1" type="ordered locus">RD1_1718</name>
</gene>
<dbReference type="AlphaFoldDB" id="Q169K3"/>
<evidence type="ECO:0000313" key="2">
    <source>
        <dbReference type="Proteomes" id="UP000007029"/>
    </source>
</evidence>
<dbReference type="Proteomes" id="UP000007029">
    <property type="component" value="Chromosome"/>
</dbReference>
<dbReference type="STRING" id="375451.RD1_1718"/>
<dbReference type="EMBL" id="CP000362">
    <property type="protein sequence ID" value="ABG31340.1"/>
    <property type="molecule type" value="Genomic_DNA"/>
</dbReference>
<reference evidence="1 2" key="1">
    <citation type="journal article" date="2007" name="J. Bacteriol.">
        <title>The complete genome sequence of Roseobacter denitrificans reveals a mixotrophic rather than photosynthetic metabolism.</title>
        <authorList>
            <person name="Swingley W.D."/>
            <person name="Sadekar S."/>
            <person name="Mastrian S.D."/>
            <person name="Matthies H.J."/>
            <person name="Hao J."/>
            <person name="Ramos H."/>
            <person name="Acharya C.R."/>
            <person name="Conrad A.L."/>
            <person name="Taylor H.L."/>
            <person name="Dejesa L.C."/>
            <person name="Shah M.K."/>
            <person name="O'huallachain M.E."/>
            <person name="Lince M.T."/>
            <person name="Blankenship R.E."/>
            <person name="Beatty J.T."/>
            <person name="Touchman J.W."/>
        </authorList>
    </citation>
    <scope>NUCLEOTIDE SEQUENCE [LARGE SCALE GENOMIC DNA]</scope>
    <source>
        <strain evidence="2">ATCC 33942 / OCh 114</strain>
    </source>
</reference>
<proteinExistence type="predicted"/>
<dbReference type="KEGG" id="rde:RD1_1718"/>
<evidence type="ECO:0000313" key="1">
    <source>
        <dbReference type="EMBL" id="ABG31340.1"/>
    </source>
</evidence>